<dbReference type="EMBL" id="JAAVXB010000002">
    <property type="protein sequence ID" value="NKF21606.1"/>
    <property type="molecule type" value="Genomic_DNA"/>
</dbReference>
<dbReference type="RefSeq" id="WP_168146856.1">
    <property type="nucleotide sequence ID" value="NZ_JAAVXB010000002.1"/>
</dbReference>
<dbReference type="InterPro" id="IPR008971">
    <property type="entry name" value="HSP40/DnaJ_pept-bd"/>
</dbReference>
<feature type="domain" description="J" evidence="2">
    <location>
        <begin position="5"/>
        <end position="69"/>
    </location>
</feature>
<gene>
    <name evidence="3" type="ORF">G7Y82_04700</name>
</gene>
<dbReference type="InterPro" id="IPR036869">
    <property type="entry name" value="J_dom_sf"/>
</dbReference>
<dbReference type="CDD" id="cd06257">
    <property type="entry name" value="DnaJ"/>
    <property type="match status" value="1"/>
</dbReference>
<dbReference type="AlphaFoldDB" id="A0A970B8P9"/>
<name>A0A970B8P9_9GAMM</name>
<protein>
    <submittedName>
        <fullName evidence="3">DnaJ domain-containing protein</fullName>
    </submittedName>
</protein>
<dbReference type="Gene3D" id="1.10.287.110">
    <property type="entry name" value="DnaJ domain"/>
    <property type="match status" value="1"/>
</dbReference>
<dbReference type="PRINTS" id="PR00625">
    <property type="entry name" value="JDOMAIN"/>
</dbReference>
<proteinExistence type="predicted"/>
<dbReference type="PROSITE" id="PS50076">
    <property type="entry name" value="DNAJ_2"/>
    <property type="match status" value="1"/>
</dbReference>
<evidence type="ECO:0000313" key="4">
    <source>
        <dbReference type="Proteomes" id="UP000653472"/>
    </source>
</evidence>
<comment type="caution">
    <text evidence="3">The sequence shown here is derived from an EMBL/GenBank/DDBJ whole genome shotgun (WGS) entry which is preliminary data.</text>
</comment>
<dbReference type="Proteomes" id="UP000653472">
    <property type="component" value="Unassembled WGS sequence"/>
</dbReference>
<dbReference type="CDD" id="cd10747">
    <property type="entry name" value="DnaJ_C"/>
    <property type="match status" value="1"/>
</dbReference>
<dbReference type="InterPro" id="IPR001623">
    <property type="entry name" value="DnaJ_domain"/>
</dbReference>
<sequence length="299" mass="31928">MEYKDYYKILGVSRSASADEIKRAYRKLAREFHPDRNKSAGAEDRFKEVNEANEVIGDPEKRKAYDELGANWKAGQQFTPPPGWGGGGFSRGRSAGGFSGGGADFSDFFSQLFGGMGGMGGMGGSRGFQDFAGAEAPDTRARLAIALEDSYTGAERQINVGGRSLKVRIPKGVTGGQTIRLAGQGTQGGDLLLEIEFGPHPQFKLDGRDVTVTVNIAPWEAALGGKIEVPTLGGKVELNLPANSRSGQKLRLKGRGLPGKAAGDQFVVMQIVQPPASSDADRALYEQMAAHFTDFQPRA</sequence>
<dbReference type="PANTHER" id="PTHR43096">
    <property type="entry name" value="DNAJ HOMOLOG 1, MITOCHONDRIAL-RELATED"/>
    <property type="match status" value="1"/>
</dbReference>
<accession>A0A970B8P9</accession>
<dbReference type="SUPFAM" id="SSF49493">
    <property type="entry name" value="HSP40/DnaJ peptide-binding domain"/>
    <property type="match status" value="2"/>
</dbReference>
<evidence type="ECO:0000256" key="1">
    <source>
        <dbReference type="ARBA" id="ARBA00023186"/>
    </source>
</evidence>
<evidence type="ECO:0000259" key="2">
    <source>
        <dbReference type="PROSITE" id="PS50076"/>
    </source>
</evidence>
<keyword evidence="1" id="KW-0143">Chaperone</keyword>
<dbReference type="Pfam" id="PF01556">
    <property type="entry name" value="DnaJ_C"/>
    <property type="match status" value="1"/>
</dbReference>
<dbReference type="Gene3D" id="2.60.260.20">
    <property type="entry name" value="Urease metallochaperone UreE, N-terminal domain"/>
    <property type="match status" value="2"/>
</dbReference>
<dbReference type="PANTHER" id="PTHR43096:SF52">
    <property type="entry name" value="DNAJ HOMOLOG 1, MITOCHONDRIAL-RELATED"/>
    <property type="match status" value="1"/>
</dbReference>
<dbReference type="GO" id="GO:0051082">
    <property type="term" value="F:unfolded protein binding"/>
    <property type="evidence" value="ECO:0007669"/>
    <property type="project" value="InterPro"/>
</dbReference>
<dbReference type="SMART" id="SM00271">
    <property type="entry name" value="DnaJ"/>
    <property type="match status" value="1"/>
</dbReference>
<reference evidence="3" key="1">
    <citation type="submission" date="2020-03" db="EMBL/GenBank/DDBJ databases">
        <title>Solimonas marina sp. nov., isolated from deep seawater of the Pacific Ocean.</title>
        <authorList>
            <person name="Liu X."/>
            <person name="Lai Q."/>
            <person name="Sun F."/>
            <person name="Gai Y."/>
            <person name="Li G."/>
            <person name="Shao Z."/>
        </authorList>
    </citation>
    <scope>NUCLEOTIDE SEQUENCE</scope>
    <source>
        <strain evidence="3">C16B3</strain>
    </source>
</reference>
<evidence type="ECO:0000313" key="3">
    <source>
        <dbReference type="EMBL" id="NKF21606.1"/>
    </source>
</evidence>
<keyword evidence="4" id="KW-1185">Reference proteome</keyword>
<dbReference type="SUPFAM" id="SSF46565">
    <property type="entry name" value="Chaperone J-domain"/>
    <property type="match status" value="1"/>
</dbReference>
<dbReference type="Pfam" id="PF00226">
    <property type="entry name" value="DnaJ"/>
    <property type="match status" value="1"/>
</dbReference>
<dbReference type="InterPro" id="IPR002939">
    <property type="entry name" value="DnaJ_C"/>
</dbReference>
<organism evidence="3 4">
    <name type="scientific">Solimonas marina</name>
    <dbReference type="NCBI Taxonomy" id="2714601"/>
    <lineage>
        <taxon>Bacteria</taxon>
        <taxon>Pseudomonadati</taxon>
        <taxon>Pseudomonadota</taxon>
        <taxon>Gammaproteobacteria</taxon>
        <taxon>Nevskiales</taxon>
        <taxon>Nevskiaceae</taxon>
        <taxon>Solimonas</taxon>
    </lineage>
</organism>
<dbReference type="FunFam" id="2.60.260.20:FF:000013">
    <property type="entry name" value="DnaJ subfamily B member 11"/>
    <property type="match status" value="1"/>
</dbReference>
<dbReference type="GO" id="GO:0005737">
    <property type="term" value="C:cytoplasm"/>
    <property type="evidence" value="ECO:0007669"/>
    <property type="project" value="TreeGrafter"/>
</dbReference>
<dbReference type="GO" id="GO:0042026">
    <property type="term" value="P:protein refolding"/>
    <property type="evidence" value="ECO:0007669"/>
    <property type="project" value="TreeGrafter"/>
</dbReference>